<proteinExistence type="predicted"/>
<name>A0A813E7H2_POLGL</name>
<accession>A0A813E7H2</accession>
<feature type="non-terminal residue" evidence="1">
    <location>
        <position position="224"/>
    </location>
</feature>
<dbReference type="EMBL" id="CAJNNV010009900">
    <property type="protein sequence ID" value="CAE8597928.1"/>
    <property type="molecule type" value="Genomic_DNA"/>
</dbReference>
<keyword evidence="2" id="KW-1185">Reference proteome</keyword>
<evidence type="ECO:0000313" key="1">
    <source>
        <dbReference type="EMBL" id="CAE8597928.1"/>
    </source>
</evidence>
<sequence length="224" mass="24781">YCSALLGRAEFPASLFEKLARSRLGRDVSVAESDPPCLAERNFWQASLRSLPSHGLAVTSLLQRQFRPAWQSGISGKSRLGRDVSVAETDPPCLAERKFWQASLRSLPSHGLAVTSLLQRQADFLASLFEKLAKSRLGRDFSVHGLALTSLLQRRSPAWQSGKFWQASLRSLPRHCFGRDVSVAETCHGLAVTSLLQRQIRPAWQSGNPGSLFEKLAKSQLGRD</sequence>
<reference evidence="1" key="1">
    <citation type="submission" date="2021-02" db="EMBL/GenBank/DDBJ databases">
        <authorList>
            <person name="Dougan E. K."/>
            <person name="Rhodes N."/>
            <person name="Thang M."/>
            <person name="Chan C."/>
        </authorList>
    </citation>
    <scope>NUCLEOTIDE SEQUENCE</scope>
</reference>
<comment type="caution">
    <text evidence="1">The sequence shown here is derived from an EMBL/GenBank/DDBJ whole genome shotgun (WGS) entry which is preliminary data.</text>
</comment>
<organism evidence="1 2">
    <name type="scientific">Polarella glacialis</name>
    <name type="common">Dinoflagellate</name>
    <dbReference type="NCBI Taxonomy" id="89957"/>
    <lineage>
        <taxon>Eukaryota</taxon>
        <taxon>Sar</taxon>
        <taxon>Alveolata</taxon>
        <taxon>Dinophyceae</taxon>
        <taxon>Suessiales</taxon>
        <taxon>Suessiaceae</taxon>
        <taxon>Polarella</taxon>
    </lineage>
</organism>
<gene>
    <name evidence="1" type="ORF">PGLA1383_LOCUS16348</name>
</gene>
<evidence type="ECO:0000313" key="2">
    <source>
        <dbReference type="Proteomes" id="UP000654075"/>
    </source>
</evidence>
<protein>
    <submittedName>
        <fullName evidence="1">Uncharacterized protein</fullName>
    </submittedName>
</protein>
<feature type="non-terminal residue" evidence="1">
    <location>
        <position position="1"/>
    </location>
</feature>
<dbReference type="AlphaFoldDB" id="A0A813E7H2"/>
<dbReference type="Proteomes" id="UP000654075">
    <property type="component" value="Unassembled WGS sequence"/>
</dbReference>